<sequence length="187" mass="21405">MSISYTPINEAWQLPKFKPNKIHAPNLFTQKETHQKILKSSGQTLHNSIPVGASHYTSSPFELKKTDELIPQNSISDNQIDDNSIPDTQLNDSMPDIQVDDSISDTQIDDSTSKQIKIKDSQVLEYIRPYTDEYLTELVQSSLKEKFEKKTVEMFTNKISIPINDDKLKTISVILILIFMINYVIRS</sequence>
<accession>A0A6C0F5K4</accession>
<proteinExistence type="predicted"/>
<dbReference type="AlphaFoldDB" id="A0A6C0F5K4"/>
<evidence type="ECO:0000313" key="1">
    <source>
        <dbReference type="EMBL" id="QHT37046.1"/>
    </source>
</evidence>
<protein>
    <submittedName>
        <fullName evidence="1">Uncharacterized protein</fullName>
    </submittedName>
</protein>
<organism evidence="1">
    <name type="scientific">viral metagenome</name>
    <dbReference type="NCBI Taxonomy" id="1070528"/>
    <lineage>
        <taxon>unclassified sequences</taxon>
        <taxon>metagenomes</taxon>
        <taxon>organismal metagenomes</taxon>
    </lineage>
</organism>
<dbReference type="EMBL" id="MN738789">
    <property type="protein sequence ID" value="QHT37046.1"/>
    <property type="molecule type" value="Genomic_DNA"/>
</dbReference>
<reference evidence="1" key="1">
    <citation type="journal article" date="2020" name="Nature">
        <title>Giant virus diversity and host interactions through global metagenomics.</title>
        <authorList>
            <person name="Schulz F."/>
            <person name="Roux S."/>
            <person name="Paez-Espino D."/>
            <person name="Jungbluth S."/>
            <person name="Walsh D.A."/>
            <person name="Denef V.J."/>
            <person name="McMahon K.D."/>
            <person name="Konstantinidis K.T."/>
            <person name="Eloe-Fadrosh E.A."/>
            <person name="Kyrpides N.C."/>
            <person name="Woyke T."/>
        </authorList>
    </citation>
    <scope>NUCLEOTIDE SEQUENCE</scope>
    <source>
        <strain evidence="1">GVMAG-S-ERX555967-131</strain>
    </source>
</reference>
<name>A0A6C0F5K4_9ZZZZ</name>